<organism evidence="7">
    <name type="scientific">Chlorella variabilis</name>
    <name type="common">Green alga</name>
    <dbReference type="NCBI Taxonomy" id="554065"/>
    <lineage>
        <taxon>Eukaryota</taxon>
        <taxon>Viridiplantae</taxon>
        <taxon>Chlorophyta</taxon>
        <taxon>core chlorophytes</taxon>
        <taxon>Trebouxiophyceae</taxon>
        <taxon>Chlorellales</taxon>
        <taxon>Chlorellaceae</taxon>
        <taxon>Chlorella clade</taxon>
        <taxon>Chlorella</taxon>
    </lineage>
</organism>
<evidence type="ECO:0000256" key="1">
    <source>
        <dbReference type="ARBA" id="ARBA00004123"/>
    </source>
</evidence>
<dbReference type="GO" id="GO:0005634">
    <property type="term" value="C:nucleus"/>
    <property type="evidence" value="ECO:0007669"/>
    <property type="project" value="UniProtKB-SubCell"/>
</dbReference>
<proteinExistence type="predicted"/>
<dbReference type="GO" id="GO:0046982">
    <property type="term" value="F:protein heterodimerization activity"/>
    <property type="evidence" value="ECO:0007669"/>
    <property type="project" value="InterPro"/>
</dbReference>
<dbReference type="CDD" id="cd22929">
    <property type="entry name" value="HFD_POLE4-like"/>
    <property type="match status" value="1"/>
</dbReference>
<dbReference type="AlphaFoldDB" id="E1Z3U0"/>
<dbReference type="EMBL" id="GL433836">
    <property type="protein sequence ID" value="EFN59540.1"/>
    <property type="molecule type" value="Genomic_DNA"/>
</dbReference>
<dbReference type="SMART" id="SM00398">
    <property type="entry name" value="HMG"/>
    <property type="match status" value="1"/>
</dbReference>
<dbReference type="SUPFAM" id="SSF47113">
    <property type="entry name" value="Histone-fold"/>
    <property type="match status" value="1"/>
</dbReference>
<feature type="domain" description="HMG box" evidence="5">
    <location>
        <begin position="2"/>
        <end position="75"/>
    </location>
</feature>
<dbReference type="Gene3D" id="1.10.20.10">
    <property type="entry name" value="Histone, subunit A"/>
    <property type="match status" value="1"/>
</dbReference>
<accession>E1Z3U0</accession>
<name>E1Z3U0_CHLVA</name>
<dbReference type="InParanoid" id="E1Z3U0"/>
<dbReference type="RefSeq" id="XP_005851642.1">
    <property type="nucleotide sequence ID" value="XM_005851580.1"/>
</dbReference>
<dbReference type="InterPro" id="IPR003958">
    <property type="entry name" value="CBFA_NFYB_domain"/>
</dbReference>
<gene>
    <name evidence="6" type="ORF">CHLNCDRAFT_56806</name>
</gene>
<evidence type="ECO:0000256" key="3">
    <source>
        <dbReference type="PROSITE-ProRule" id="PRU00267"/>
    </source>
</evidence>
<comment type="subcellular location">
    <subcellularLocation>
        <location evidence="1">Nucleus</location>
    </subcellularLocation>
</comment>
<evidence type="ECO:0000259" key="5">
    <source>
        <dbReference type="PROSITE" id="PS50118"/>
    </source>
</evidence>
<keyword evidence="2 3" id="KW-0539">Nucleus</keyword>
<protein>
    <recommendedName>
        <fullName evidence="5">HMG box domain-containing protein</fullName>
    </recommendedName>
</protein>
<dbReference type="GeneID" id="17358396"/>
<feature type="compositionally biased region" description="Low complexity" evidence="4">
    <location>
        <begin position="72"/>
        <end position="100"/>
    </location>
</feature>
<evidence type="ECO:0000256" key="4">
    <source>
        <dbReference type="SAM" id="MobiDB-lite"/>
    </source>
</evidence>
<sequence length="239" mass="25025">MPPRGQTAYFLFSEEHRAAAKADLAAQDGAKAGVAQVAKLVGAKWAALSDEEKQQYKDRAAAKTRQMKEEAAAAAAAQGQQQQSPGGEGAAAGEEPAPAAVGGGGAAPPPFGFPTGVVKRIMMVDDEVQRVSADAVRAIAKATELFVQQLAARALQHAQAGKRKNFKEPDVAHVAGRDRRLVDMGLREVLEQHGATSGGGGEEGENAAAQKQRNAKRQMQEEAAAGTRQITAFFNLEAT</sequence>
<dbReference type="Proteomes" id="UP000008141">
    <property type="component" value="Unassembled WGS sequence"/>
</dbReference>
<dbReference type="Pfam" id="PF09011">
    <property type="entry name" value="HMG_box_2"/>
    <property type="match status" value="1"/>
</dbReference>
<feature type="compositionally biased region" description="Basic and acidic residues" evidence="4">
    <location>
        <begin position="50"/>
        <end position="71"/>
    </location>
</feature>
<dbReference type="eggNOG" id="KOG1657">
    <property type="taxonomic scope" value="Eukaryota"/>
</dbReference>
<dbReference type="InterPro" id="IPR036910">
    <property type="entry name" value="HMG_box_dom_sf"/>
</dbReference>
<dbReference type="PROSITE" id="PS50118">
    <property type="entry name" value="HMG_BOX_2"/>
    <property type="match status" value="1"/>
</dbReference>
<dbReference type="InterPro" id="IPR050568">
    <property type="entry name" value="Transcr_DNA_Rep_Reg"/>
</dbReference>
<dbReference type="InterPro" id="IPR009071">
    <property type="entry name" value="HMG_box_dom"/>
</dbReference>
<evidence type="ECO:0000313" key="7">
    <source>
        <dbReference type="Proteomes" id="UP000008141"/>
    </source>
</evidence>
<dbReference type="GO" id="GO:0003677">
    <property type="term" value="F:DNA binding"/>
    <property type="evidence" value="ECO:0007669"/>
    <property type="project" value="UniProtKB-UniRule"/>
</dbReference>
<dbReference type="OrthoDB" id="547080at2759"/>
<dbReference type="SUPFAM" id="SSF47095">
    <property type="entry name" value="HMG-box"/>
    <property type="match status" value="1"/>
</dbReference>
<evidence type="ECO:0000256" key="2">
    <source>
        <dbReference type="ARBA" id="ARBA00023242"/>
    </source>
</evidence>
<feature type="region of interest" description="Disordered" evidence="4">
    <location>
        <begin position="193"/>
        <end position="226"/>
    </location>
</feature>
<dbReference type="KEGG" id="cvr:CHLNCDRAFT_56806"/>
<reference evidence="6 7" key="1">
    <citation type="journal article" date="2010" name="Plant Cell">
        <title>The Chlorella variabilis NC64A genome reveals adaptation to photosymbiosis, coevolution with viruses, and cryptic sex.</title>
        <authorList>
            <person name="Blanc G."/>
            <person name="Duncan G."/>
            <person name="Agarkova I."/>
            <person name="Borodovsky M."/>
            <person name="Gurnon J."/>
            <person name="Kuo A."/>
            <person name="Lindquist E."/>
            <person name="Lucas S."/>
            <person name="Pangilinan J."/>
            <person name="Polle J."/>
            <person name="Salamov A."/>
            <person name="Terry A."/>
            <person name="Yamada T."/>
            <person name="Dunigan D.D."/>
            <person name="Grigoriev I.V."/>
            <person name="Claverie J.M."/>
            <person name="Van Etten J.L."/>
        </authorList>
    </citation>
    <scope>NUCLEOTIDE SEQUENCE [LARGE SCALE GENOMIC DNA]</scope>
    <source>
        <strain evidence="6 7">NC64A</strain>
    </source>
</reference>
<dbReference type="InterPro" id="IPR009072">
    <property type="entry name" value="Histone-fold"/>
</dbReference>
<dbReference type="PANTHER" id="PTHR10252:SF54">
    <property type="entry name" value="CHROMATIN ACCESSIBILITY COMPLEX PROTEIN 1"/>
    <property type="match status" value="1"/>
</dbReference>
<feature type="DNA-binding region" description="HMG box" evidence="3">
    <location>
        <begin position="2"/>
        <end position="75"/>
    </location>
</feature>
<dbReference type="Gene3D" id="1.10.30.10">
    <property type="entry name" value="High mobility group box domain"/>
    <property type="match status" value="1"/>
</dbReference>
<keyword evidence="3" id="KW-0238">DNA-binding</keyword>
<dbReference type="CDD" id="cd00084">
    <property type="entry name" value="HMG-box_SF"/>
    <property type="match status" value="1"/>
</dbReference>
<keyword evidence="7" id="KW-1185">Reference proteome</keyword>
<feature type="region of interest" description="Disordered" evidence="4">
    <location>
        <begin position="50"/>
        <end position="108"/>
    </location>
</feature>
<dbReference type="STRING" id="554065.E1Z3U0"/>
<dbReference type="PANTHER" id="PTHR10252">
    <property type="entry name" value="HISTONE-LIKE TRANSCRIPTION FACTOR CCAAT-RELATED"/>
    <property type="match status" value="1"/>
</dbReference>
<evidence type="ECO:0000313" key="6">
    <source>
        <dbReference type="EMBL" id="EFN59540.1"/>
    </source>
</evidence>
<dbReference type="Pfam" id="PF00808">
    <property type="entry name" value="CBFD_NFYB_HMF"/>
    <property type="match status" value="1"/>
</dbReference>
<dbReference type="OMA" id="TRTITHF"/>